<evidence type="ECO:0000256" key="2">
    <source>
        <dbReference type="SAM" id="Phobius"/>
    </source>
</evidence>
<keyword evidence="2" id="KW-0472">Membrane</keyword>
<accession>A0A1A8VJD0</accession>
<keyword evidence="2" id="KW-0812">Transmembrane</keyword>
<feature type="region of interest" description="Disordered" evidence="1">
    <location>
        <begin position="888"/>
        <end position="994"/>
    </location>
</feature>
<dbReference type="EMBL" id="FLQU01000005">
    <property type="protein sequence ID" value="SBS79847.1"/>
    <property type="molecule type" value="Genomic_DNA"/>
</dbReference>
<evidence type="ECO:0000313" key="6">
    <source>
        <dbReference type="Proteomes" id="UP000078546"/>
    </source>
</evidence>
<feature type="transmembrane region" description="Helical" evidence="2">
    <location>
        <begin position="248"/>
        <end position="269"/>
    </location>
</feature>
<name>A0A1A8VJD0_PLAOA</name>
<feature type="signal peptide" evidence="3">
    <location>
        <begin position="1"/>
        <end position="21"/>
    </location>
</feature>
<keyword evidence="2" id="KW-1133">Transmembrane helix</keyword>
<keyword evidence="3" id="KW-0732">Signal</keyword>
<sequence length="1550" mass="183720">MNHFHVLPLLASILLTVYTFAIRICKRYPIRSYIAIYSKKSSPNFVKNNFQKNHFFMSIKKTTKWKRSICIKSKDEEDITYEDIEEYLEKNKINDYEEDEGKKEIRILLNYLPTLKNDQQFFSKFGYVSKEKKSMEYYFNEMKKLKENKQKKNYNILNFLLSYFLKNSSVNILSQKKNYKNLQSYYDYINNIINSRDSFPIGTNGNPILRHYFSIPATDLRNLSRNENIFSKKSLCKFLSFYLRNVDMIKYISFFCVSGFLTFMLRIMLRNIKLEKIFLLRNYFNFIYAFKNVHVYKIGIFSLLLNLLFAHKYNQYFSITENIYATLFSNYFSYHGIDNIKKLDLEEFMKKFNYTIDDVLNSLNDIFSQYMNRQIYGDEKIDETVLSHVNGFTTLYQKLFSNNRENVINIISLILNTYHTYCTNRENKNKDVLSKIFFLFYIISLKFKYGIADVHRLNLHLENVYKVPFFSRNTPIAVFPLLTHLAQQLSVSTKRRDHGSALVAVLISQVEEKVISEYILERMKKDYEEYVCSLLQNKLFSNNILEDVKNMNFVTLDTRIIGEINTSIFVRMVNNILEKEKYEIVYAGIYKCSSGGSENERGDMTEGDSEHVEFIHEDITYGDGSIKSEKIDNDFDNSKCEGNNDSVMEQGENITWEEGHMNNDITPEEEDIDVNDTTVAGDNDIDIDIDEVGDDLQMYSDDSVDYSISDDTLSIHLGKDKENGNFTEKEKKELAEKEEMLKKIKDIHFLRKYLNIDRQYMDKFLEKYISKFMYKEYKIFIHNIIFKKLKEKNNNLFFLKKGISISRNSAINVIKDIITNFVIKTKENINIFSKLGNTDKCLKLILNLLTVYKKIKKKQKFLKIGNESLPMDNLFSYNLYSQCGRSEAGMGKRSTDGNFGEEDVERISKDDDHFGEEDMGRISKDDDHFGEEDMGRISQDDDHFGEEDMGRISKDDDHFGEEDMGGISKDDDHFGEEDMGRPRTNQEPTEEGDQEILSLEERKRLYEEFVLKYMKNKSERNILKVIFNLDFHNIDEEIENNIINRFLENVVTKNIQKLKEANTILHIIGNDNLYDYKNVPSMESKGIVKEKRNHTNEKKIYVNDYIITKDKIFEQIDNESFENMCRKMYINKLLQLKENIYQNRKDIYFYQIVLNIKNVEKLHDIYIIDQYEKMIHDIIKTNMLNKNYGNIKNIYLKKIINFLNISDEKANDVELRCIYQQTYSVYKKIKENFYIYKCDNDFVNNINELLIIYNNFNLIKKNGDTYYVKFALIDPNYNLVHRVIERYVLHVIDIINSENREILKENVFKLTRVLNVSDNVVDIISAKIYKKYVENQDLPAINNMDSFFNFLFNMEREKQSEIVLEHLKKKSDGYLTSSESLQEKLQKLHDLLLFINNNLQLKKNIFDLSSATYEEVYEFLTACIDDYLHRKKTDSFLSAQSDYLMHLKNFLSKLKILIRGQEENSHFTRVLNMLKNDIIERALGFLDKFKYDMCVQEIYNLIKLQMIDGNMKFSDIDIEKRRKLVNIFSYQNISEEKKFLYLGILNKALL</sequence>
<dbReference type="Proteomes" id="UP000078546">
    <property type="component" value="Unassembled WGS sequence"/>
</dbReference>
<protein>
    <submittedName>
        <fullName evidence="5">Uncharacterized protein</fullName>
    </submittedName>
</protein>
<reference evidence="6 7" key="2">
    <citation type="submission" date="2016-05" db="EMBL/GenBank/DDBJ databases">
        <authorList>
            <person name="Naeem Raeece"/>
        </authorList>
    </citation>
    <scope>NUCLEOTIDE SEQUENCE [LARGE SCALE GENOMIC DNA]</scope>
</reference>
<reference evidence="5" key="1">
    <citation type="submission" date="2016-05" db="EMBL/GenBank/DDBJ databases">
        <authorList>
            <person name="Lavstsen T."/>
            <person name="Jespersen J.S."/>
        </authorList>
    </citation>
    <scope>NUCLEOTIDE SEQUENCE [LARGE SCALE GENOMIC DNA]</scope>
</reference>
<evidence type="ECO:0000256" key="1">
    <source>
        <dbReference type="SAM" id="MobiDB-lite"/>
    </source>
</evidence>
<gene>
    <name evidence="5" type="ORF">POVCU1_000360</name>
    <name evidence="4" type="ORF">POVCU2_0000330</name>
</gene>
<evidence type="ECO:0000256" key="3">
    <source>
        <dbReference type="SAM" id="SignalP"/>
    </source>
</evidence>
<feature type="compositionally biased region" description="Basic and acidic residues" evidence="1">
    <location>
        <begin position="905"/>
        <end position="957"/>
    </location>
</feature>
<evidence type="ECO:0000313" key="5">
    <source>
        <dbReference type="EMBL" id="SBS80335.1"/>
    </source>
</evidence>
<proteinExistence type="predicted"/>
<organism evidence="5 6">
    <name type="scientific">Plasmodium ovale curtisi</name>
    <dbReference type="NCBI Taxonomy" id="864141"/>
    <lineage>
        <taxon>Eukaryota</taxon>
        <taxon>Sar</taxon>
        <taxon>Alveolata</taxon>
        <taxon>Apicomplexa</taxon>
        <taxon>Aconoidasida</taxon>
        <taxon>Haemosporida</taxon>
        <taxon>Plasmodiidae</taxon>
        <taxon>Plasmodium</taxon>
        <taxon>Plasmodium (Plasmodium)</taxon>
    </lineage>
</organism>
<dbReference type="Proteomes" id="UP000078560">
    <property type="component" value="Unassembled WGS sequence"/>
</dbReference>
<evidence type="ECO:0000313" key="4">
    <source>
        <dbReference type="EMBL" id="SBS79847.1"/>
    </source>
</evidence>
<feature type="compositionally biased region" description="Basic and acidic residues" evidence="1">
    <location>
        <begin position="968"/>
        <end position="981"/>
    </location>
</feature>
<dbReference type="EMBL" id="FLQV01000010">
    <property type="protein sequence ID" value="SBS80335.1"/>
    <property type="molecule type" value="Genomic_DNA"/>
</dbReference>
<feature type="chain" id="PRO_5015059502" evidence="3">
    <location>
        <begin position="22"/>
        <end position="1550"/>
    </location>
</feature>
<evidence type="ECO:0000313" key="7">
    <source>
        <dbReference type="Proteomes" id="UP000078560"/>
    </source>
</evidence>